<accession>A2DQG4</accession>
<organism evidence="1 2">
    <name type="scientific">Trichomonas vaginalis (strain ATCC PRA-98 / G3)</name>
    <dbReference type="NCBI Taxonomy" id="412133"/>
    <lineage>
        <taxon>Eukaryota</taxon>
        <taxon>Metamonada</taxon>
        <taxon>Parabasalia</taxon>
        <taxon>Trichomonadida</taxon>
        <taxon>Trichomonadidae</taxon>
        <taxon>Trichomonas</taxon>
    </lineage>
</organism>
<reference evidence="1" key="2">
    <citation type="journal article" date="2007" name="Science">
        <title>Draft genome sequence of the sexually transmitted pathogen Trichomonas vaginalis.</title>
        <authorList>
            <person name="Carlton J.M."/>
            <person name="Hirt R.P."/>
            <person name="Silva J.C."/>
            <person name="Delcher A.L."/>
            <person name="Schatz M."/>
            <person name="Zhao Q."/>
            <person name="Wortman J.R."/>
            <person name="Bidwell S.L."/>
            <person name="Alsmark U.C.M."/>
            <person name="Besteiro S."/>
            <person name="Sicheritz-Ponten T."/>
            <person name="Noel C.J."/>
            <person name="Dacks J.B."/>
            <person name="Foster P.G."/>
            <person name="Simillion C."/>
            <person name="Van de Peer Y."/>
            <person name="Miranda-Saavedra D."/>
            <person name="Barton G.J."/>
            <person name="Westrop G.D."/>
            <person name="Mueller S."/>
            <person name="Dessi D."/>
            <person name="Fiori P.L."/>
            <person name="Ren Q."/>
            <person name="Paulsen I."/>
            <person name="Zhang H."/>
            <person name="Bastida-Corcuera F.D."/>
            <person name="Simoes-Barbosa A."/>
            <person name="Brown M.T."/>
            <person name="Hayes R.D."/>
            <person name="Mukherjee M."/>
            <person name="Okumura C.Y."/>
            <person name="Schneider R."/>
            <person name="Smith A.J."/>
            <person name="Vanacova S."/>
            <person name="Villalvazo M."/>
            <person name="Haas B.J."/>
            <person name="Pertea M."/>
            <person name="Feldblyum T.V."/>
            <person name="Utterback T.R."/>
            <person name="Shu C.L."/>
            <person name="Osoegawa K."/>
            <person name="de Jong P.J."/>
            <person name="Hrdy I."/>
            <person name="Horvathova L."/>
            <person name="Zubacova Z."/>
            <person name="Dolezal P."/>
            <person name="Malik S.B."/>
            <person name="Logsdon J.M. Jr."/>
            <person name="Henze K."/>
            <person name="Gupta A."/>
            <person name="Wang C.C."/>
            <person name="Dunne R.L."/>
            <person name="Upcroft J.A."/>
            <person name="Upcroft P."/>
            <person name="White O."/>
            <person name="Salzberg S.L."/>
            <person name="Tang P."/>
            <person name="Chiu C.-H."/>
            <person name="Lee Y.-S."/>
            <person name="Embley T.M."/>
            <person name="Coombs G.H."/>
            <person name="Mottram J.C."/>
            <person name="Tachezy J."/>
            <person name="Fraser-Liggett C.M."/>
            <person name="Johnson P.J."/>
        </authorList>
    </citation>
    <scope>NUCLEOTIDE SEQUENCE [LARGE SCALE GENOMIC DNA]</scope>
    <source>
        <strain evidence="1">G3</strain>
    </source>
</reference>
<name>A2DQG4_TRIV3</name>
<evidence type="ECO:0000313" key="2">
    <source>
        <dbReference type="Proteomes" id="UP000001542"/>
    </source>
</evidence>
<sequence length="98" mass="10535">MAWGFWNKLKKGFIKIGNGIKKGLTWVKDHIIKPVVKPLVNTFGGALDKVKPGLGTALNAGVNIGSGLVDDWSGSGDGSTTRKAMQDVGCWVNRRLNK</sequence>
<reference evidence="1" key="1">
    <citation type="submission" date="2006-10" db="EMBL/GenBank/DDBJ databases">
        <authorList>
            <person name="Amadeo P."/>
            <person name="Zhao Q."/>
            <person name="Wortman J."/>
            <person name="Fraser-Liggett C."/>
            <person name="Carlton J."/>
        </authorList>
    </citation>
    <scope>NUCLEOTIDE SEQUENCE</scope>
    <source>
        <strain evidence="1">G3</strain>
    </source>
</reference>
<dbReference type="OrthoDB" id="10537469at2759"/>
<dbReference type="AlphaFoldDB" id="A2DQG4"/>
<dbReference type="EMBL" id="DS113231">
    <property type="protein sequence ID" value="EAY17421.1"/>
    <property type="molecule type" value="Genomic_DNA"/>
</dbReference>
<dbReference type="VEuPathDB" id="TrichDB:TVAG_434660"/>
<gene>
    <name evidence="1" type="ORF">TVAG_320160</name>
</gene>
<dbReference type="RefSeq" id="XP_001330790.1">
    <property type="nucleotide sequence ID" value="XM_001330754.1"/>
</dbReference>
<dbReference type="Proteomes" id="UP000001542">
    <property type="component" value="Unassembled WGS sequence"/>
</dbReference>
<protein>
    <submittedName>
        <fullName evidence="1">Uncharacterized protein</fullName>
    </submittedName>
</protein>
<evidence type="ECO:0000313" key="1">
    <source>
        <dbReference type="EMBL" id="EAY17421.1"/>
    </source>
</evidence>
<dbReference type="KEGG" id="tva:4775438"/>
<dbReference type="InParanoid" id="A2DQG4"/>
<keyword evidence="2" id="KW-1185">Reference proteome</keyword>
<dbReference type="VEuPathDB" id="TrichDB:TVAGG3_1010050"/>
<proteinExistence type="predicted"/>